<proteinExistence type="predicted"/>
<dbReference type="STRING" id="1043004.A0A074WNL8"/>
<name>A0A074WNL8_9PEZI</name>
<dbReference type="AlphaFoldDB" id="A0A074WNL8"/>
<dbReference type="OrthoDB" id="4424523at2759"/>
<dbReference type="RefSeq" id="XP_013427733.1">
    <property type="nucleotide sequence ID" value="XM_013572279.1"/>
</dbReference>
<dbReference type="Proteomes" id="UP000027730">
    <property type="component" value="Unassembled WGS sequence"/>
</dbReference>
<dbReference type="EMBL" id="KL584709">
    <property type="protein sequence ID" value="KEQ73154.1"/>
    <property type="molecule type" value="Genomic_DNA"/>
</dbReference>
<dbReference type="GeneID" id="25416814"/>
<organism evidence="1 2">
    <name type="scientific">Aureobasidium namibiae CBS 147.97</name>
    <dbReference type="NCBI Taxonomy" id="1043004"/>
    <lineage>
        <taxon>Eukaryota</taxon>
        <taxon>Fungi</taxon>
        <taxon>Dikarya</taxon>
        <taxon>Ascomycota</taxon>
        <taxon>Pezizomycotina</taxon>
        <taxon>Dothideomycetes</taxon>
        <taxon>Dothideomycetidae</taxon>
        <taxon>Dothideales</taxon>
        <taxon>Saccotheciaceae</taxon>
        <taxon>Aureobasidium</taxon>
    </lineage>
</organism>
<sequence>MVGIDLEEWVRTRASRVRDPSKRTPDRSTYFNDGDNVERQLQQDNHKIWGWVIYRCTYASDDDWNEFMRRLDFWIRKDLANDGGLDMLGSLDHHVFDDKELFDGAHPSVVREHFRTWCITAPQQEQSFPHAMQSQRYNYCIHVDQVSLDSILAAPAPPDYDISHKPGFVDLVCLNTQGGMRPEHMDGRDEKDLCWMRIGYTSLMCTWYSRFRGQGSWLTEYRVPPEVGRP</sequence>
<keyword evidence="2" id="KW-1185">Reference proteome</keyword>
<evidence type="ECO:0000313" key="2">
    <source>
        <dbReference type="Proteomes" id="UP000027730"/>
    </source>
</evidence>
<dbReference type="HOGENOM" id="CLU_072615_3_0_1"/>
<protein>
    <submittedName>
        <fullName evidence="1">Uncharacterized protein</fullName>
    </submittedName>
</protein>
<reference evidence="1 2" key="1">
    <citation type="journal article" date="2014" name="BMC Genomics">
        <title>Genome sequencing of four Aureobasidium pullulans varieties: biotechnological potential, stress tolerance, and description of new species.</title>
        <authorList>
            <person name="Gostin Ar C."/>
            <person name="Ohm R.A."/>
            <person name="Kogej T."/>
            <person name="Sonjak S."/>
            <person name="Turk M."/>
            <person name="Zajc J."/>
            <person name="Zalar P."/>
            <person name="Grube M."/>
            <person name="Sun H."/>
            <person name="Han J."/>
            <person name="Sharma A."/>
            <person name="Chiniquy J."/>
            <person name="Ngan C.Y."/>
            <person name="Lipzen A."/>
            <person name="Barry K."/>
            <person name="Grigoriev I.V."/>
            <person name="Gunde-Cimerman N."/>
        </authorList>
    </citation>
    <scope>NUCLEOTIDE SEQUENCE [LARGE SCALE GENOMIC DNA]</scope>
    <source>
        <strain evidence="1 2">CBS 147.97</strain>
    </source>
</reference>
<gene>
    <name evidence="1" type="ORF">M436DRAFT_81551</name>
</gene>
<accession>A0A074WNL8</accession>
<evidence type="ECO:0000313" key="1">
    <source>
        <dbReference type="EMBL" id="KEQ73154.1"/>
    </source>
</evidence>